<dbReference type="PRINTS" id="PR00919">
    <property type="entry name" value="THERMOPTASE"/>
</dbReference>
<keyword evidence="6" id="KW-0645">Protease</keyword>
<dbReference type="GO" id="GO:0006508">
    <property type="term" value="P:proteolysis"/>
    <property type="evidence" value="ECO:0007669"/>
    <property type="project" value="UniProtKB-KW"/>
</dbReference>
<evidence type="ECO:0000256" key="6">
    <source>
        <dbReference type="ARBA" id="ARBA00022670"/>
    </source>
</evidence>
<dbReference type="EMBL" id="DWYA01000048">
    <property type="protein sequence ID" value="HJB39684.1"/>
    <property type="molecule type" value="Genomic_DNA"/>
</dbReference>
<gene>
    <name evidence="10" type="ORF">H9943_04725</name>
</gene>
<proteinExistence type="inferred from homology"/>
<keyword evidence="5 10" id="KW-0031">Aminopeptidase</keyword>
<dbReference type="GO" id="GO:0008237">
    <property type="term" value="F:metallopeptidase activity"/>
    <property type="evidence" value="ECO:0007669"/>
    <property type="project" value="UniProtKB-KW"/>
</dbReference>
<sequence length="410" mass="45204">MNKELLKQYAEFAVKVGANPQPCQTLIINAPLEGAEFARMCAEAGYDAGAKEVVVYYKDEKLARLQMQRTAVEVLEDIKPNFTRRYLDYIESEGGACLLHIVAEDPDLYAGIDPEKIARASKARSVASEPYRDYTMKDKIQWSIVAIPSTSWASKVFPGDANAEEKLWNAIFDVCRVKEGGDVVSAWKEHVTKTAARRDRMNELNIDSLHYTSANGTDLVIGLADDAVWEGASSKTPEGYSFIANIPTEEVFTAPHKDRVDGIVHATKPYAYNGNVIEGFWLRFEKGKVVEYHADRNEEVLGKLLDTDEGARHIGEVALVPASSPINRSGLLFFNTLFDENAACHIAFGNGYPGTVKGGTTMTDDELLAHGVNKSLVHEDIMVGAEDMSIIATTKAGETVTIFEHGEWAF</sequence>
<dbReference type="Gene3D" id="3.40.1830.10">
    <property type="entry name" value="Thermophilic metalloprotease (M29)"/>
    <property type="match status" value="1"/>
</dbReference>
<evidence type="ECO:0000313" key="11">
    <source>
        <dbReference type="Proteomes" id="UP000824209"/>
    </source>
</evidence>
<dbReference type="AlphaFoldDB" id="A0A9D2M2M4"/>
<dbReference type="GO" id="GO:0046872">
    <property type="term" value="F:metal ion binding"/>
    <property type="evidence" value="ECO:0007669"/>
    <property type="project" value="UniProtKB-KW"/>
</dbReference>
<comment type="cofactor">
    <cofactor evidence="1">
        <name>Co(2+)</name>
        <dbReference type="ChEBI" id="CHEBI:48828"/>
    </cofactor>
</comment>
<comment type="caution">
    <text evidence="10">The sequence shown here is derived from an EMBL/GenBank/DDBJ whole genome shotgun (WGS) entry which is preliminary data.</text>
</comment>
<dbReference type="InterPro" id="IPR052170">
    <property type="entry name" value="M29_Exopeptidase"/>
</dbReference>
<evidence type="ECO:0000256" key="1">
    <source>
        <dbReference type="ARBA" id="ARBA00001941"/>
    </source>
</evidence>
<name>A0A9D2M2M4_9FIRM</name>
<dbReference type="InterPro" id="IPR000787">
    <property type="entry name" value="Peptidase_M29"/>
</dbReference>
<keyword evidence="9" id="KW-0482">Metalloprotease</keyword>
<dbReference type="PANTHER" id="PTHR34448">
    <property type="entry name" value="AMINOPEPTIDASE"/>
    <property type="match status" value="1"/>
</dbReference>
<evidence type="ECO:0000313" key="10">
    <source>
        <dbReference type="EMBL" id="HJB39684.1"/>
    </source>
</evidence>
<dbReference type="Proteomes" id="UP000824209">
    <property type="component" value="Unassembled WGS sequence"/>
</dbReference>
<keyword evidence="7" id="KW-0479">Metal-binding</keyword>
<dbReference type="GO" id="GO:0004177">
    <property type="term" value="F:aminopeptidase activity"/>
    <property type="evidence" value="ECO:0007669"/>
    <property type="project" value="UniProtKB-KW"/>
</dbReference>
<evidence type="ECO:0000256" key="5">
    <source>
        <dbReference type="ARBA" id="ARBA00022438"/>
    </source>
</evidence>
<dbReference type="PANTHER" id="PTHR34448:SF3">
    <property type="entry name" value="AMINOPEPTIDASE AMPS"/>
    <property type="match status" value="1"/>
</dbReference>
<evidence type="ECO:0000256" key="7">
    <source>
        <dbReference type="ARBA" id="ARBA00022723"/>
    </source>
</evidence>
<evidence type="ECO:0000256" key="9">
    <source>
        <dbReference type="ARBA" id="ARBA00023049"/>
    </source>
</evidence>
<comment type="similarity">
    <text evidence="4">Belongs to the peptidase M29 family.</text>
</comment>
<dbReference type="Pfam" id="PF02073">
    <property type="entry name" value="Peptidase_M29"/>
    <property type="match status" value="1"/>
</dbReference>
<comment type="cofactor">
    <cofactor evidence="2">
        <name>Mg(2+)</name>
        <dbReference type="ChEBI" id="CHEBI:18420"/>
    </cofactor>
</comment>
<protein>
    <submittedName>
        <fullName evidence="10">Aminopeptidase</fullName>
    </submittedName>
</protein>
<evidence type="ECO:0000256" key="2">
    <source>
        <dbReference type="ARBA" id="ARBA00001946"/>
    </source>
</evidence>
<reference evidence="10" key="2">
    <citation type="submission" date="2021-04" db="EMBL/GenBank/DDBJ databases">
        <authorList>
            <person name="Gilroy R."/>
        </authorList>
    </citation>
    <scope>NUCLEOTIDE SEQUENCE</scope>
    <source>
        <strain evidence="10">ChiBcec8-14828</strain>
    </source>
</reference>
<evidence type="ECO:0000256" key="4">
    <source>
        <dbReference type="ARBA" id="ARBA00008236"/>
    </source>
</evidence>
<keyword evidence="8" id="KW-0378">Hydrolase</keyword>
<dbReference type="SUPFAM" id="SSF144052">
    <property type="entry name" value="Thermophilic metalloprotease-like"/>
    <property type="match status" value="1"/>
</dbReference>
<evidence type="ECO:0000256" key="3">
    <source>
        <dbReference type="ARBA" id="ARBA00001947"/>
    </source>
</evidence>
<reference evidence="10" key="1">
    <citation type="journal article" date="2021" name="PeerJ">
        <title>Extensive microbial diversity within the chicken gut microbiome revealed by metagenomics and culture.</title>
        <authorList>
            <person name="Gilroy R."/>
            <person name="Ravi A."/>
            <person name="Getino M."/>
            <person name="Pursley I."/>
            <person name="Horton D.L."/>
            <person name="Alikhan N.F."/>
            <person name="Baker D."/>
            <person name="Gharbi K."/>
            <person name="Hall N."/>
            <person name="Watson M."/>
            <person name="Adriaenssens E.M."/>
            <person name="Foster-Nyarko E."/>
            <person name="Jarju S."/>
            <person name="Secka A."/>
            <person name="Antonio M."/>
            <person name="Oren A."/>
            <person name="Chaudhuri R.R."/>
            <person name="La Ragione R."/>
            <person name="Hildebrand F."/>
            <person name="Pallen M.J."/>
        </authorList>
    </citation>
    <scope>NUCLEOTIDE SEQUENCE</scope>
    <source>
        <strain evidence="10">ChiBcec8-14828</strain>
    </source>
</reference>
<comment type="cofactor">
    <cofactor evidence="3">
        <name>Zn(2+)</name>
        <dbReference type="ChEBI" id="CHEBI:29105"/>
    </cofactor>
</comment>
<accession>A0A9D2M2M4</accession>
<dbReference type="InterPro" id="IPR035097">
    <property type="entry name" value="M29_N-terminal"/>
</dbReference>
<evidence type="ECO:0000256" key="8">
    <source>
        <dbReference type="ARBA" id="ARBA00022801"/>
    </source>
</evidence>
<organism evidence="10 11">
    <name type="scientific">Candidatus Ruthenibacterium avium</name>
    <dbReference type="NCBI Taxonomy" id="2838751"/>
    <lineage>
        <taxon>Bacteria</taxon>
        <taxon>Bacillati</taxon>
        <taxon>Bacillota</taxon>
        <taxon>Clostridia</taxon>
        <taxon>Eubacteriales</taxon>
        <taxon>Oscillospiraceae</taxon>
        <taxon>Ruthenibacterium</taxon>
    </lineage>
</organism>